<evidence type="ECO:0000313" key="9">
    <source>
        <dbReference type="EMBL" id="TDT33913.1"/>
    </source>
</evidence>
<sequence>MASKSSPFGRTVLVTGPESLLADRQVTAQVKACRAETPDAQLNDVQADAVDAGVLAEITGGSLFAERSVAVIRDLANLPADLTDAVLAMAQATPADLALVLVHGGGQKGRGLLDKLKKSKQVEVVDCPQVKQWEVSKFVVAETRAGGGRIDSTAAQLLVDSVGHDLRSLAAAVDQLLADSEDQVITEQLIGRYFAGRAETTSFVIADLAMTGQTAKALEQLRWALATGVAPVLITSALASGVRGLGKLSGLRGSGLRDAEIAKDVGVPPWKLKSMRSQLRAWDDSSLAQALTVVAVADADIKGAADNADYALERAVLAIAGRARG</sequence>
<dbReference type="Gene3D" id="1.20.272.10">
    <property type="match status" value="1"/>
</dbReference>
<evidence type="ECO:0000256" key="7">
    <source>
        <dbReference type="ARBA" id="ARBA00049244"/>
    </source>
</evidence>
<reference evidence="9 10" key="1">
    <citation type="submission" date="2019-03" db="EMBL/GenBank/DDBJ databases">
        <title>Genomic Encyclopedia of Archaeal and Bacterial Type Strains, Phase II (KMG-II): from individual species to whole genera.</title>
        <authorList>
            <person name="Goeker M."/>
        </authorList>
    </citation>
    <scope>NUCLEOTIDE SEQUENCE [LARGE SCALE GENOMIC DNA]</scope>
    <source>
        <strain evidence="9 10">DSM 24323</strain>
    </source>
</reference>
<keyword evidence="5" id="KW-0239">DNA-directed DNA polymerase</keyword>
<keyword evidence="4" id="KW-0235">DNA replication</keyword>
<evidence type="ECO:0000256" key="5">
    <source>
        <dbReference type="ARBA" id="ARBA00022932"/>
    </source>
</evidence>
<dbReference type="SUPFAM" id="SSF48019">
    <property type="entry name" value="post-AAA+ oligomerization domain-like"/>
    <property type="match status" value="1"/>
</dbReference>
<keyword evidence="10" id="KW-1185">Reference proteome</keyword>
<dbReference type="Pfam" id="PF21694">
    <property type="entry name" value="DNA_pol3_delta_C"/>
    <property type="match status" value="1"/>
</dbReference>
<comment type="similarity">
    <text evidence="6">Belongs to the DNA polymerase HolA subunit family.</text>
</comment>
<comment type="catalytic activity">
    <reaction evidence="7">
        <text>DNA(n) + a 2'-deoxyribonucleoside 5'-triphosphate = DNA(n+1) + diphosphate</text>
        <dbReference type="Rhea" id="RHEA:22508"/>
        <dbReference type="Rhea" id="RHEA-COMP:17339"/>
        <dbReference type="Rhea" id="RHEA-COMP:17340"/>
        <dbReference type="ChEBI" id="CHEBI:33019"/>
        <dbReference type="ChEBI" id="CHEBI:61560"/>
        <dbReference type="ChEBI" id="CHEBI:173112"/>
        <dbReference type="EC" id="2.7.7.7"/>
    </reaction>
</comment>
<dbReference type="PANTHER" id="PTHR34388:SF1">
    <property type="entry name" value="DNA POLYMERASE III SUBUNIT DELTA"/>
    <property type="match status" value="1"/>
</dbReference>
<feature type="domain" description="DNA polymerase III delta subunit-like C-terminal" evidence="8">
    <location>
        <begin position="200"/>
        <end position="317"/>
    </location>
</feature>
<protein>
    <recommendedName>
        <fullName evidence="1">DNA-directed DNA polymerase</fullName>
        <ecNumber evidence="1">2.7.7.7</ecNumber>
    </recommendedName>
</protein>
<evidence type="ECO:0000259" key="8">
    <source>
        <dbReference type="Pfam" id="PF21694"/>
    </source>
</evidence>
<dbReference type="EMBL" id="SOAW01000001">
    <property type="protein sequence ID" value="TDT33913.1"/>
    <property type="molecule type" value="Genomic_DNA"/>
</dbReference>
<dbReference type="InterPro" id="IPR008921">
    <property type="entry name" value="DNA_pol3_clamp-load_cplx_C"/>
</dbReference>
<evidence type="ECO:0000256" key="6">
    <source>
        <dbReference type="ARBA" id="ARBA00034754"/>
    </source>
</evidence>
<dbReference type="InterPro" id="IPR048466">
    <property type="entry name" value="DNA_pol3_delta-like_C"/>
</dbReference>
<dbReference type="GO" id="GO:0003887">
    <property type="term" value="F:DNA-directed DNA polymerase activity"/>
    <property type="evidence" value="ECO:0007669"/>
    <property type="project" value="UniProtKB-KW"/>
</dbReference>
<evidence type="ECO:0000256" key="3">
    <source>
        <dbReference type="ARBA" id="ARBA00022695"/>
    </source>
</evidence>
<comment type="caution">
    <text evidence="9">The sequence shown here is derived from an EMBL/GenBank/DDBJ whole genome shotgun (WGS) entry which is preliminary data.</text>
</comment>
<dbReference type="Proteomes" id="UP000295371">
    <property type="component" value="Unassembled WGS sequence"/>
</dbReference>
<dbReference type="AlphaFoldDB" id="A0A4R7JBC9"/>
<evidence type="ECO:0000256" key="1">
    <source>
        <dbReference type="ARBA" id="ARBA00012417"/>
    </source>
</evidence>
<keyword evidence="2" id="KW-0808">Transferase</keyword>
<dbReference type="EC" id="2.7.7.7" evidence="1"/>
<accession>A0A4R7JBC9</accession>
<dbReference type="InterPro" id="IPR005790">
    <property type="entry name" value="DNA_polIII_delta"/>
</dbReference>
<dbReference type="SUPFAM" id="SSF52540">
    <property type="entry name" value="P-loop containing nucleoside triphosphate hydrolases"/>
    <property type="match status" value="1"/>
</dbReference>
<dbReference type="RefSeq" id="WP_133754351.1">
    <property type="nucleotide sequence ID" value="NZ_CP171129.1"/>
</dbReference>
<dbReference type="Gene3D" id="3.40.50.300">
    <property type="entry name" value="P-loop containing nucleotide triphosphate hydrolases"/>
    <property type="match status" value="1"/>
</dbReference>
<keyword evidence="3" id="KW-0548">Nucleotidyltransferase</keyword>
<organism evidence="9 10">
    <name type="scientific">Naumannella halotolerans</name>
    <dbReference type="NCBI Taxonomy" id="993414"/>
    <lineage>
        <taxon>Bacteria</taxon>
        <taxon>Bacillati</taxon>
        <taxon>Actinomycetota</taxon>
        <taxon>Actinomycetes</taxon>
        <taxon>Propionibacteriales</taxon>
        <taxon>Propionibacteriaceae</taxon>
        <taxon>Naumannella</taxon>
    </lineage>
</organism>
<evidence type="ECO:0000256" key="4">
    <source>
        <dbReference type="ARBA" id="ARBA00022705"/>
    </source>
</evidence>
<dbReference type="PANTHER" id="PTHR34388">
    <property type="entry name" value="DNA POLYMERASE III SUBUNIT DELTA"/>
    <property type="match status" value="1"/>
</dbReference>
<evidence type="ECO:0000256" key="2">
    <source>
        <dbReference type="ARBA" id="ARBA00022679"/>
    </source>
</evidence>
<dbReference type="GO" id="GO:0006261">
    <property type="term" value="P:DNA-templated DNA replication"/>
    <property type="evidence" value="ECO:0007669"/>
    <property type="project" value="TreeGrafter"/>
</dbReference>
<dbReference type="GO" id="GO:0009360">
    <property type="term" value="C:DNA polymerase III complex"/>
    <property type="evidence" value="ECO:0007669"/>
    <property type="project" value="TreeGrafter"/>
</dbReference>
<dbReference type="OrthoDB" id="8478864at2"/>
<name>A0A4R7JBC9_9ACTN</name>
<gene>
    <name evidence="9" type="ORF">CLV29_1549</name>
</gene>
<dbReference type="InterPro" id="IPR027417">
    <property type="entry name" value="P-loop_NTPase"/>
</dbReference>
<dbReference type="NCBIfam" id="TIGR01128">
    <property type="entry name" value="holA"/>
    <property type="match status" value="1"/>
</dbReference>
<dbReference type="GO" id="GO:0003677">
    <property type="term" value="F:DNA binding"/>
    <property type="evidence" value="ECO:0007669"/>
    <property type="project" value="InterPro"/>
</dbReference>
<proteinExistence type="inferred from homology"/>
<evidence type="ECO:0000313" key="10">
    <source>
        <dbReference type="Proteomes" id="UP000295371"/>
    </source>
</evidence>